<evidence type="ECO:0000313" key="2">
    <source>
        <dbReference type="Proteomes" id="UP000184513"/>
    </source>
</evidence>
<accession>A0A1M7N7U1</accession>
<name>A0A1M7N7U1_9BACT</name>
<evidence type="ECO:0000313" key="1">
    <source>
        <dbReference type="EMBL" id="SHM99583.1"/>
    </source>
</evidence>
<keyword evidence="2" id="KW-1185">Reference proteome</keyword>
<dbReference type="Proteomes" id="UP000184513">
    <property type="component" value="Unassembled WGS sequence"/>
</dbReference>
<sequence length="84" mass="9819">MVAFQENKSLSKGVFFKCTRVFYTSGSTIFDKRIAISDTRFNFKNCRISEAIYALKWTPGLEKSDIGIWKFPENILLFPQKRDE</sequence>
<protein>
    <submittedName>
        <fullName evidence="1">Uncharacterized protein</fullName>
    </submittedName>
</protein>
<dbReference type="AlphaFoldDB" id="A0A1M7N7U1"/>
<dbReference type="EMBL" id="FRCY01000005">
    <property type="protein sequence ID" value="SHM99583.1"/>
    <property type="molecule type" value="Genomic_DNA"/>
</dbReference>
<organism evidence="1 2">
    <name type="scientific">Cyclobacterium lianum</name>
    <dbReference type="NCBI Taxonomy" id="388280"/>
    <lineage>
        <taxon>Bacteria</taxon>
        <taxon>Pseudomonadati</taxon>
        <taxon>Bacteroidota</taxon>
        <taxon>Cytophagia</taxon>
        <taxon>Cytophagales</taxon>
        <taxon>Cyclobacteriaceae</taxon>
        <taxon>Cyclobacterium</taxon>
    </lineage>
</organism>
<gene>
    <name evidence="1" type="ORF">SAMN04488057_105114</name>
</gene>
<reference evidence="1 2" key="1">
    <citation type="submission" date="2016-11" db="EMBL/GenBank/DDBJ databases">
        <authorList>
            <person name="Jaros S."/>
            <person name="Januszkiewicz K."/>
            <person name="Wedrychowicz H."/>
        </authorList>
    </citation>
    <scope>NUCLEOTIDE SEQUENCE [LARGE SCALE GENOMIC DNA]</scope>
    <source>
        <strain evidence="1 2">CGMCC 1.6102</strain>
    </source>
</reference>
<proteinExistence type="predicted"/>